<dbReference type="AlphaFoldDB" id="A0A1E4SSA3"/>
<dbReference type="PANTHER" id="PTHR33387:SF3">
    <property type="entry name" value="DUF985 DOMAIN-CONTAINING PROTEIN"/>
    <property type="match status" value="1"/>
</dbReference>
<feature type="domain" description="DUF985" evidence="1">
    <location>
        <begin position="6"/>
        <end position="137"/>
    </location>
</feature>
<dbReference type="Proteomes" id="UP000094285">
    <property type="component" value="Unassembled WGS sequence"/>
</dbReference>
<dbReference type="InterPro" id="IPR011051">
    <property type="entry name" value="RmlC_Cupin_sf"/>
</dbReference>
<evidence type="ECO:0000313" key="2">
    <source>
        <dbReference type="EMBL" id="ODV82272.1"/>
    </source>
</evidence>
<dbReference type="Pfam" id="PF06172">
    <property type="entry name" value="Cupin_5"/>
    <property type="match status" value="1"/>
</dbReference>
<dbReference type="Gene3D" id="2.60.120.10">
    <property type="entry name" value="Jelly Rolls"/>
    <property type="match status" value="1"/>
</dbReference>
<evidence type="ECO:0000259" key="1">
    <source>
        <dbReference type="Pfam" id="PF06172"/>
    </source>
</evidence>
<accession>A0A1E4SSA3</accession>
<dbReference type="OrthoDB" id="6614653at2759"/>
<dbReference type="EMBL" id="KV453909">
    <property type="protein sequence ID" value="ODV82272.1"/>
    <property type="molecule type" value="Genomic_DNA"/>
</dbReference>
<evidence type="ECO:0000313" key="3">
    <source>
        <dbReference type="Proteomes" id="UP000094285"/>
    </source>
</evidence>
<dbReference type="InterPro" id="IPR039935">
    <property type="entry name" value="YML079W-like"/>
</dbReference>
<dbReference type="CDD" id="cd06121">
    <property type="entry name" value="cupin_YML079wp"/>
    <property type="match status" value="1"/>
</dbReference>
<dbReference type="InterPro" id="IPR014710">
    <property type="entry name" value="RmlC-like_jellyroll"/>
</dbReference>
<dbReference type="PANTHER" id="PTHR33387">
    <property type="entry name" value="RMLC-LIKE JELLY ROLL FOLD PROTEIN"/>
    <property type="match status" value="1"/>
</dbReference>
<protein>
    <recommendedName>
        <fullName evidence="1">DUF985 domain-containing protein</fullName>
    </recommendedName>
</protein>
<dbReference type="InterPro" id="IPR009327">
    <property type="entry name" value="Cupin_DUF985"/>
</dbReference>
<dbReference type="RefSeq" id="XP_020067394.1">
    <property type="nucleotide sequence ID" value="XM_020206279.1"/>
</dbReference>
<reference evidence="3" key="1">
    <citation type="submission" date="2016-05" db="EMBL/GenBank/DDBJ databases">
        <title>Comparative genomics of biotechnologically important yeasts.</title>
        <authorList>
            <consortium name="DOE Joint Genome Institute"/>
            <person name="Riley R."/>
            <person name="Haridas S."/>
            <person name="Wolfe K.H."/>
            <person name="Lopes M.R."/>
            <person name="Hittinger C.T."/>
            <person name="Goker M."/>
            <person name="Salamov A."/>
            <person name="Wisecaver J."/>
            <person name="Long T.M."/>
            <person name="Aerts A.L."/>
            <person name="Barry K."/>
            <person name="Choi C."/>
            <person name="Clum A."/>
            <person name="Coughlan A.Y."/>
            <person name="Deshpande S."/>
            <person name="Douglass A.P."/>
            <person name="Hanson S.J."/>
            <person name="Klenk H.-P."/>
            <person name="Labutti K."/>
            <person name="Lapidus A."/>
            <person name="Lindquist E."/>
            <person name="Lipzen A."/>
            <person name="Meier-Kolthoff J.P."/>
            <person name="Ohm R.A."/>
            <person name="Otillar R.P."/>
            <person name="Pangilinan J."/>
            <person name="Peng Y."/>
            <person name="Rokas A."/>
            <person name="Rosa C.A."/>
            <person name="Scheuner C."/>
            <person name="Sibirny A.A."/>
            <person name="Slot J.C."/>
            <person name="Stielow J.B."/>
            <person name="Sun H."/>
            <person name="Kurtzman C.P."/>
            <person name="Blackwell M."/>
            <person name="Grigoriev I.V."/>
            <person name="Jeffries T.W."/>
        </authorList>
    </citation>
    <scope>NUCLEOTIDE SEQUENCE [LARGE SCALE GENOMIC DNA]</scope>
    <source>
        <strain evidence="3">NRRL Y-17324</strain>
    </source>
</reference>
<sequence length="160" mass="18387">MKSAETWVKELDLQSHPEGGYYRQTGASSHIIKSHTNLDVPLYTNILFLLEDKNPSNFHKLYSNEVWYYHDGESFTVHCIYPDGRYELVVLGKNVSKGEKLQFEVPAGVIFGSSVVEGYGLVSCMVSPGFDFREFKLYERQELLDLFPQHSEIITKLTRT</sequence>
<proteinExistence type="predicted"/>
<gene>
    <name evidence="2" type="ORF">CANTADRAFT_139489</name>
</gene>
<dbReference type="GeneID" id="30980416"/>
<keyword evidence="3" id="KW-1185">Reference proteome</keyword>
<dbReference type="SUPFAM" id="SSF51182">
    <property type="entry name" value="RmlC-like cupins"/>
    <property type="match status" value="1"/>
</dbReference>
<name>A0A1E4SSA3_9ASCO</name>
<organism evidence="2 3">
    <name type="scientific">Suhomyces tanzawaensis NRRL Y-17324</name>
    <dbReference type="NCBI Taxonomy" id="984487"/>
    <lineage>
        <taxon>Eukaryota</taxon>
        <taxon>Fungi</taxon>
        <taxon>Dikarya</taxon>
        <taxon>Ascomycota</taxon>
        <taxon>Saccharomycotina</taxon>
        <taxon>Pichiomycetes</taxon>
        <taxon>Debaryomycetaceae</taxon>
        <taxon>Suhomyces</taxon>
    </lineage>
</organism>